<proteinExistence type="predicted"/>
<dbReference type="Pfam" id="PF00990">
    <property type="entry name" value="GGDEF"/>
    <property type="match status" value="1"/>
</dbReference>
<dbReference type="Gene3D" id="3.30.450.40">
    <property type="match status" value="3"/>
</dbReference>
<dbReference type="InterPro" id="IPR013656">
    <property type="entry name" value="PAS_4"/>
</dbReference>
<dbReference type="FunFam" id="3.20.20.450:FF:000001">
    <property type="entry name" value="Cyclic di-GMP phosphodiesterase yahA"/>
    <property type="match status" value="1"/>
</dbReference>
<dbReference type="EMBL" id="SLXH01000005">
    <property type="protein sequence ID" value="TCP19437.1"/>
    <property type="molecule type" value="Genomic_DNA"/>
</dbReference>
<feature type="domain" description="PAS" evidence="2">
    <location>
        <begin position="476"/>
        <end position="549"/>
    </location>
</feature>
<dbReference type="SMART" id="SM00065">
    <property type="entry name" value="GAF"/>
    <property type="match status" value="3"/>
</dbReference>
<dbReference type="SMART" id="SM00086">
    <property type="entry name" value="PAC"/>
    <property type="match status" value="2"/>
</dbReference>
<dbReference type="PROSITE" id="PS50112">
    <property type="entry name" value="PAS"/>
    <property type="match status" value="3"/>
</dbReference>
<dbReference type="CDD" id="cd01949">
    <property type="entry name" value="GGDEF"/>
    <property type="match status" value="1"/>
</dbReference>
<dbReference type="InterPro" id="IPR029016">
    <property type="entry name" value="GAF-like_dom_sf"/>
</dbReference>
<feature type="domain" description="PAC" evidence="3">
    <location>
        <begin position="257"/>
        <end position="309"/>
    </location>
</feature>
<dbReference type="GO" id="GO:0071732">
    <property type="term" value="P:cellular response to nitric oxide"/>
    <property type="evidence" value="ECO:0007669"/>
    <property type="project" value="UniProtKB-ARBA"/>
</dbReference>
<dbReference type="SUPFAM" id="SSF55073">
    <property type="entry name" value="Nucleotide cyclase"/>
    <property type="match status" value="1"/>
</dbReference>
<dbReference type="InterPro" id="IPR000160">
    <property type="entry name" value="GGDEF_dom"/>
</dbReference>
<gene>
    <name evidence="6" type="ORF">EV674_105115</name>
</gene>
<dbReference type="Gene3D" id="3.30.450.20">
    <property type="entry name" value="PAS domain"/>
    <property type="match status" value="3"/>
</dbReference>
<evidence type="ECO:0000259" key="4">
    <source>
        <dbReference type="PROSITE" id="PS50883"/>
    </source>
</evidence>
<dbReference type="InterPro" id="IPR035919">
    <property type="entry name" value="EAL_sf"/>
</dbReference>
<dbReference type="OrthoDB" id="9813903at2"/>
<comment type="catalytic activity">
    <reaction evidence="1">
        <text>3',3'-c-di-GMP + H2O = 5'-phosphoguanylyl(3'-&gt;5')guanosine + H(+)</text>
        <dbReference type="Rhea" id="RHEA:24902"/>
        <dbReference type="ChEBI" id="CHEBI:15377"/>
        <dbReference type="ChEBI" id="CHEBI:15378"/>
        <dbReference type="ChEBI" id="CHEBI:58754"/>
        <dbReference type="ChEBI" id="CHEBI:58805"/>
        <dbReference type="EC" id="3.1.4.52"/>
    </reaction>
    <physiologicalReaction direction="left-to-right" evidence="1">
        <dbReference type="Rhea" id="RHEA:24903"/>
    </physiologicalReaction>
</comment>
<dbReference type="Pfam" id="PF01590">
    <property type="entry name" value="GAF"/>
    <property type="match status" value="1"/>
</dbReference>
<dbReference type="SMART" id="SM00091">
    <property type="entry name" value="PAS"/>
    <property type="match status" value="3"/>
</dbReference>
<dbReference type="InterPro" id="IPR003018">
    <property type="entry name" value="GAF"/>
</dbReference>
<dbReference type="PANTHER" id="PTHR44757:SF2">
    <property type="entry name" value="BIOFILM ARCHITECTURE MAINTENANCE PROTEIN MBAA"/>
    <property type="match status" value="1"/>
</dbReference>
<dbReference type="PANTHER" id="PTHR44757">
    <property type="entry name" value="DIGUANYLATE CYCLASE DGCP"/>
    <property type="match status" value="1"/>
</dbReference>
<dbReference type="Gene3D" id="3.20.20.450">
    <property type="entry name" value="EAL domain"/>
    <property type="match status" value="1"/>
</dbReference>
<dbReference type="InterPro" id="IPR000700">
    <property type="entry name" value="PAS-assoc_C"/>
</dbReference>
<evidence type="ECO:0000313" key="6">
    <source>
        <dbReference type="EMBL" id="TCP19437.1"/>
    </source>
</evidence>
<dbReference type="RefSeq" id="WP_119012164.1">
    <property type="nucleotide sequence ID" value="NZ_QXNC01000003.1"/>
</dbReference>
<dbReference type="InterPro" id="IPR001610">
    <property type="entry name" value="PAC"/>
</dbReference>
<dbReference type="InterPro" id="IPR013767">
    <property type="entry name" value="PAS_fold"/>
</dbReference>
<accession>A0A4R2NE02</accession>
<dbReference type="SMART" id="SM00052">
    <property type="entry name" value="EAL"/>
    <property type="match status" value="1"/>
</dbReference>
<dbReference type="PROSITE" id="PS50887">
    <property type="entry name" value="GGDEF"/>
    <property type="match status" value="1"/>
</dbReference>
<dbReference type="SUPFAM" id="SSF55785">
    <property type="entry name" value="PYP-like sensor domain (PAS domain)"/>
    <property type="match status" value="3"/>
</dbReference>
<dbReference type="Gene3D" id="3.30.70.270">
    <property type="match status" value="1"/>
</dbReference>
<dbReference type="GO" id="GO:0006355">
    <property type="term" value="P:regulation of DNA-templated transcription"/>
    <property type="evidence" value="ECO:0007669"/>
    <property type="project" value="InterPro"/>
</dbReference>
<dbReference type="FunFam" id="3.30.70.270:FF:000001">
    <property type="entry name" value="Diguanylate cyclase domain protein"/>
    <property type="match status" value="1"/>
</dbReference>
<dbReference type="CDD" id="cd00130">
    <property type="entry name" value="PAS"/>
    <property type="match status" value="3"/>
</dbReference>
<dbReference type="InterPro" id="IPR013655">
    <property type="entry name" value="PAS_fold_3"/>
</dbReference>
<dbReference type="GO" id="GO:0071111">
    <property type="term" value="F:cyclic-guanylate-specific phosphodiesterase activity"/>
    <property type="evidence" value="ECO:0007669"/>
    <property type="project" value="UniProtKB-EC"/>
</dbReference>
<dbReference type="InterPro" id="IPR000014">
    <property type="entry name" value="PAS"/>
</dbReference>
<dbReference type="InterPro" id="IPR043128">
    <property type="entry name" value="Rev_trsase/Diguanyl_cyclase"/>
</dbReference>
<dbReference type="PROSITE" id="PS50113">
    <property type="entry name" value="PAC"/>
    <property type="match status" value="2"/>
</dbReference>
<evidence type="ECO:0000259" key="5">
    <source>
        <dbReference type="PROSITE" id="PS50887"/>
    </source>
</evidence>
<dbReference type="NCBIfam" id="TIGR00229">
    <property type="entry name" value="sensory_box"/>
    <property type="match status" value="2"/>
</dbReference>
<evidence type="ECO:0000313" key="7">
    <source>
        <dbReference type="Proteomes" id="UP000295182"/>
    </source>
</evidence>
<dbReference type="SMART" id="SM00267">
    <property type="entry name" value="GGDEF"/>
    <property type="match status" value="1"/>
</dbReference>
<dbReference type="InterPro" id="IPR035965">
    <property type="entry name" value="PAS-like_dom_sf"/>
</dbReference>
<evidence type="ECO:0000259" key="2">
    <source>
        <dbReference type="PROSITE" id="PS50112"/>
    </source>
</evidence>
<dbReference type="Proteomes" id="UP000295182">
    <property type="component" value="Unassembled WGS sequence"/>
</dbReference>
<dbReference type="InterPro" id="IPR001633">
    <property type="entry name" value="EAL_dom"/>
</dbReference>
<dbReference type="SUPFAM" id="SSF55781">
    <property type="entry name" value="GAF domain-like"/>
    <property type="match status" value="4"/>
</dbReference>
<dbReference type="Pfam" id="PF13185">
    <property type="entry name" value="GAF_2"/>
    <property type="match status" value="2"/>
</dbReference>
<feature type="domain" description="GGDEF" evidence="5">
    <location>
        <begin position="1095"/>
        <end position="1234"/>
    </location>
</feature>
<feature type="domain" description="PAS" evidence="2">
    <location>
        <begin position="940"/>
        <end position="1009"/>
    </location>
</feature>
<feature type="domain" description="EAL" evidence="4">
    <location>
        <begin position="1243"/>
        <end position="1497"/>
    </location>
</feature>
<dbReference type="Pfam" id="PF00563">
    <property type="entry name" value="EAL"/>
    <property type="match status" value="1"/>
</dbReference>
<dbReference type="Pfam" id="PF08448">
    <property type="entry name" value="PAS_4"/>
    <property type="match status" value="1"/>
</dbReference>
<dbReference type="CDD" id="cd01948">
    <property type="entry name" value="EAL"/>
    <property type="match status" value="1"/>
</dbReference>
<dbReference type="NCBIfam" id="TIGR00254">
    <property type="entry name" value="GGDEF"/>
    <property type="match status" value="1"/>
</dbReference>
<dbReference type="SUPFAM" id="SSF141868">
    <property type="entry name" value="EAL domain-like"/>
    <property type="match status" value="1"/>
</dbReference>
<comment type="caution">
    <text evidence="6">The sequence shown here is derived from an EMBL/GenBank/DDBJ whole genome shotgun (WGS) entry which is preliminary data.</text>
</comment>
<evidence type="ECO:0000256" key="1">
    <source>
        <dbReference type="ARBA" id="ARBA00051114"/>
    </source>
</evidence>
<evidence type="ECO:0000259" key="3">
    <source>
        <dbReference type="PROSITE" id="PS50113"/>
    </source>
</evidence>
<dbReference type="InterPro" id="IPR029787">
    <property type="entry name" value="Nucleotide_cyclase"/>
</dbReference>
<name>A0A4R2NE02_9BURK</name>
<dbReference type="Pfam" id="PF08447">
    <property type="entry name" value="PAS_3"/>
    <property type="match status" value="1"/>
</dbReference>
<protein>
    <submittedName>
        <fullName evidence="6">Diguanylate cyclase/phosphodiesterase with PAS/PAC sensor(S)</fullName>
    </submittedName>
</protein>
<dbReference type="InterPro" id="IPR052155">
    <property type="entry name" value="Biofilm_reg_signaling"/>
</dbReference>
<feature type="domain" description="PAS" evidence="2">
    <location>
        <begin position="172"/>
        <end position="244"/>
    </location>
</feature>
<feature type="domain" description="PAC" evidence="3">
    <location>
        <begin position="1009"/>
        <end position="1063"/>
    </location>
</feature>
<keyword evidence="7" id="KW-1185">Reference proteome</keyword>
<dbReference type="Pfam" id="PF00989">
    <property type="entry name" value="PAS"/>
    <property type="match status" value="1"/>
</dbReference>
<sequence length="1498" mass="164801">MTAPVQPGNAEAQRLAVLQSHAIMDTAPEEAFDQLARLAAQVCAVPMALVNFVDARRQWFKAAVGVAMPQTDRAVAFCTHWLDGRREVVEVPDARQHPLFKDNPLVLGPPHIRFYACAPLVTPDGFALGTLVVMDTQPRTLDVAQRSALQSLASQAMAQLQLRRQHEALRLSEERFHLVADATADTVWDWDVRSGNIWWSGSFRALWGMAPDQPMPNNEAWAQRVHPADRQRVVQALRAATQDQPGAPSADHDHNAWQAEYRMLRDDGRSIWVLDRGFVLRDAQGRALRMVGGMKDISADKHAHLAALDEAQVQAELVQVQQKMSSLELRQSALLELVAQAVLRITGATDAVVELNGVARACAGPGLCEEGSTPSVPLLAHSPLWSALQAGQTVQCNDTQAPPQELDGSLPAYPPQVRAVLATPLRINARVAGALQATSAQPGAFSARHAAHLQILSESLGALLHLRQVAARLGASEQQYRLLFDAHPQPMWVYAFDDSLRILAVNQATVALYGYTEAQLLAMSMTDLWLPQERAQLRAEVMAIPLDGGCDALQHRHLHQSGAVLEVEIWSRGTTFNGQPARQIMATDITERLRAQRELARMGRAQQLLGACNEAMVRATSEQTLLQDVCRIAVDIGGYRLGWVGFAHDDAQKTIEPVAHAGANDGYLETLNLSWSATDPRGQGPSGATVRTGQPVIVQDVRSEPAYADLRDRMLAHGFHGVISLPLRQDERTFGLLYLYAPEVLHISPEEARLLQRLANDLAFGITSLRARKEQQRLQASVLKVAAAVSATTGTEFFIQLARNMAEVLGAQLGCVARLLPRKSGQVPRITTLAVVQDGHLLPNDEYSLGGTPSLVLLTQRQHVVRHSAVQRYPQAALVKMLNAQAYAGLQLSDTQGQPLGMVFVLFRQPLQSPEFVMSTLQIFAARASTEIDRQLSDARIRHQASLLDKAQDAIVVRDLDHRITFWNQGAERLYGWARVQALGQSMPELLRQQVTHFQRATDTVLTQGEWTGELVQHHRDGQAIDLEGRWTLVRSEDGQPESILAIHTDIRQRKATEREIQRLAFFDSLTGLPNRTLLMERMHQALATAQRNHEGGALLFIDLDNFKTLNDTLGHDKGDLLLQQVAQRLNTCVRGADTVARLGGDEFVVMLEGLSPEPEALALTARSVGEKILTTLAAPYALAGYQYRSTPSIGIAPFCCEGTTSVGDLLRQADLAMYQAKTAGRNTLRFFDPHMQAVVTARAALESDLRQALAQDQFLLYYQPQVDRLGQYIGVEALVRWLHPERGLVTPVHFIPLAEETGLVLTLGRWVLHTACQVLAQWRSDPALQGLSMAVNVSSRQFRHAGFVDDVAHVLQITGAPAHLLKLELTESLLVEDMETTIATMTALGALGVGFSLDDFGTGYSSLSYLKLMPLHQLKIDQSFVRDLLTDPNDAAIVNTIIGLSRSLGLTVIAEGVETTEQRDALLHAGCPAFQGYLFSKPLPQHLLEPLLRRPVR</sequence>
<reference evidence="6 7" key="1">
    <citation type="submission" date="2019-03" db="EMBL/GenBank/DDBJ databases">
        <title>Genomic Encyclopedia of Type Strains, Phase IV (KMG-IV): sequencing the most valuable type-strain genomes for metagenomic binning, comparative biology and taxonomic classification.</title>
        <authorList>
            <person name="Goeker M."/>
        </authorList>
    </citation>
    <scope>NUCLEOTIDE SEQUENCE [LARGE SCALE GENOMIC DNA]</scope>
    <source>
        <strain evidence="6 7">DSM 1837</strain>
    </source>
</reference>
<organism evidence="6 7">
    <name type="scientific">Simplicispira metamorpha</name>
    <dbReference type="NCBI Taxonomy" id="80881"/>
    <lineage>
        <taxon>Bacteria</taxon>
        <taxon>Pseudomonadati</taxon>
        <taxon>Pseudomonadota</taxon>
        <taxon>Betaproteobacteria</taxon>
        <taxon>Burkholderiales</taxon>
        <taxon>Comamonadaceae</taxon>
        <taxon>Simplicispira</taxon>
    </lineage>
</organism>
<dbReference type="PROSITE" id="PS50883">
    <property type="entry name" value="EAL"/>
    <property type="match status" value="1"/>
</dbReference>